<sequence length="304" mass="34801">MRIGIIGLGDIAQKAYLPTYAKLSDQATFIFSTRREEVRKKVSQKYRFQETVPNVDELLAKKLDACFIHAATSAHYALAKRCLEENVAVFIDKPVSENYEEVKHLMALAEEKKLLFMVGFNRRFAPMVEQLHGLADKRTIRLEKNEVEHPLDIGYGIYDLFIHLVDTGVYLLNGNVGEIHTKIYEEAGKMTYARMLLTNATTEAYLTMDLKSGAKAEQYQVTSPDKTLVLDQLSELTIREDTTESTQRFGDWTSALEKRGFEQMVLAFLSALKGDKSVDLKQEHVLLSHRLCQEMINRHIRHQL</sequence>
<gene>
    <name evidence="3" type="ORF">JZO67_003129</name>
</gene>
<evidence type="ECO:0000313" key="3">
    <source>
        <dbReference type="EMBL" id="MEO1771154.1"/>
    </source>
</evidence>
<comment type="caution">
    <text evidence="3">The sequence shown here is derived from an EMBL/GenBank/DDBJ whole genome shotgun (WGS) entry which is preliminary data.</text>
</comment>
<feature type="domain" description="YceM-like C-terminal" evidence="2">
    <location>
        <begin position="137"/>
        <end position="239"/>
    </location>
</feature>
<dbReference type="Pfam" id="PF21378">
    <property type="entry name" value="YceM-like_C"/>
    <property type="match status" value="1"/>
</dbReference>
<reference evidence="3 4" key="2">
    <citation type="submission" date="2024-02" db="EMBL/GenBank/DDBJ databases">
        <title>The Genome Sequence of Enterococcus sp. DIV0159.</title>
        <authorList>
            <person name="Earl A."/>
            <person name="Manson A."/>
            <person name="Gilmore M."/>
            <person name="Sanders J."/>
            <person name="Shea T."/>
            <person name="Howe W."/>
            <person name="Livny J."/>
            <person name="Cuomo C."/>
            <person name="Neafsey D."/>
            <person name="Birren B."/>
        </authorList>
    </citation>
    <scope>NUCLEOTIDE SEQUENCE [LARGE SCALE GENOMIC DNA]</scope>
    <source>
        <strain evidence="3 4">665A</strain>
    </source>
</reference>
<protein>
    <submittedName>
        <fullName evidence="3">Virulence factor</fullName>
    </submittedName>
</protein>
<dbReference type="InterPro" id="IPR000683">
    <property type="entry name" value="Gfo/Idh/MocA-like_OxRdtase_N"/>
</dbReference>
<organism evidence="3 4">
    <name type="scientific">Candidatus Enterococcus ferrettii</name>
    <dbReference type="NCBI Taxonomy" id="2815324"/>
    <lineage>
        <taxon>Bacteria</taxon>
        <taxon>Bacillati</taxon>
        <taxon>Bacillota</taxon>
        <taxon>Bacilli</taxon>
        <taxon>Lactobacillales</taxon>
        <taxon>Enterococcaceae</taxon>
        <taxon>Enterococcus</taxon>
    </lineage>
</organism>
<feature type="domain" description="Gfo/Idh/MocA-like oxidoreductase N-terminal" evidence="1">
    <location>
        <begin position="1"/>
        <end position="120"/>
    </location>
</feature>
<proteinExistence type="predicted"/>
<evidence type="ECO:0000313" key="4">
    <source>
        <dbReference type="Proteomes" id="UP000664357"/>
    </source>
</evidence>
<dbReference type="InterPro" id="IPR036291">
    <property type="entry name" value="NAD(P)-bd_dom_sf"/>
</dbReference>
<keyword evidence="4" id="KW-1185">Reference proteome</keyword>
<evidence type="ECO:0000259" key="2">
    <source>
        <dbReference type="Pfam" id="PF21378"/>
    </source>
</evidence>
<dbReference type="SUPFAM" id="SSF55347">
    <property type="entry name" value="Glyceraldehyde-3-phosphate dehydrogenase-like, C-terminal domain"/>
    <property type="match status" value="1"/>
</dbReference>
<evidence type="ECO:0000259" key="1">
    <source>
        <dbReference type="Pfam" id="PF01408"/>
    </source>
</evidence>
<dbReference type="Gene3D" id="3.30.360.10">
    <property type="entry name" value="Dihydrodipicolinate Reductase, domain 2"/>
    <property type="match status" value="1"/>
</dbReference>
<dbReference type="PANTHER" id="PTHR43708">
    <property type="entry name" value="CONSERVED EXPRESSED OXIDOREDUCTASE (EUROFUNG)"/>
    <property type="match status" value="1"/>
</dbReference>
<dbReference type="Gene3D" id="3.40.50.720">
    <property type="entry name" value="NAD(P)-binding Rossmann-like Domain"/>
    <property type="match status" value="1"/>
</dbReference>
<name>A0ABV0ER86_9ENTE</name>
<dbReference type="InterPro" id="IPR048477">
    <property type="entry name" value="YceM-like_C"/>
</dbReference>
<reference evidence="3 4" key="1">
    <citation type="submission" date="2021-03" db="EMBL/GenBank/DDBJ databases">
        <authorList>
            <person name="Gilmore M.S."/>
            <person name="Schwartzman J."/>
            <person name="Van Tyne D."/>
            <person name="Martin M."/>
            <person name="Earl A.M."/>
            <person name="Manson A.L."/>
            <person name="Straub T."/>
            <person name="Salamzade R."/>
            <person name="Saavedra J."/>
            <person name="Lebreton F."/>
            <person name="Prichula J."/>
            <person name="Schaufler K."/>
            <person name="Gaca A."/>
            <person name="Sgardioli B."/>
            <person name="Wagenaar J."/>
            <person name="Strong T."/>
        </authorList>
    </citation>
    <scope>NUCLEOTIDE SEQUENCE [LARGE SCALE GENOMIC DNA]</scope>
    <source>
        <strain evidence="3 4">665A</strain>
    </source>
</reference>
<accession>A0ABV0ER86</accession>
<dbReference type="EMBL" id="JAFREL020000002">
    <property type="protein sequence ID" value="MEO1771154.1"/>
    <property type="molecule type" value="Genomic_DNA"/>
</dbReference>
<dbReference type="PANTHER" id="PTHR43708:SF4">
    <property type="entry name" value="OXIDOREDUCTASE YCEM-RELATED"/>
    <property type="match status" value="1"/>
</dbReference>
<dbReference type="SUPFAM" id="SSF51735">
    <property type="entry name" value="NAD(P)-binding Rossmann-fold domains"/>
    <property type="match status" value="1"/>
</dbReference>
<dbReference type="RefSeq" id="WP_207702225.1">
    <property type="nucleotide sequence ID" value="NZ_JAFREL020000002.1"/>
</dbReference>
<dbReference type="Pfam" id="PF01408">
    <property type="entry name" value="GFO_IDH_MocA"/>
    <property type="match status" value="1"/>
</dbReference>
<dbReference type="InterPro" id="IPR051317">
    <property type="entry name" value="Gfo/Idh/MocA_oxidoreduct"/>
</dbReference>
<dbReference type="Proteomes" id="UP000664357">
    <property type="component" value="Unassembled WGS sequence"/>
</dbReference>